<keyword evidence="1" id="KW-0472">Membrane</keyword>
<dbReference type="EMBL" id="GGEC01075281">
    <property type="protein sequence ID" value="MBX55765.1"/>
    <property type="molecule type" value="Transcribed_RNA"/>
</dbReference>
<protein>
    <submittedName>
        <fullName evidence="2">Uncharacterized protein</fullName>
    </submittedName>
</protein>
<evidence type="ECO:0000256" key="1">
    <source>
        <dbReference type="SAM" id="Phobius"/>
    </source>
</evidence>
<keyword evidence="1" id="KW-1133">Transmembrane helix</keyword>
<evidence type="ECO:0000313" key="2">
    <source>
        <dbReference type="EMBL" id="MBX55765.1"/>
    </source>
</evidence>
<sequence>MHVRTHIYLFILGFIFIKYLQIIMAALSPKAEPYILIVLC</sequence>
<feature type="transmembrane region" description="Helical" evidence="1">
    <location>
        <begin position="7"/>
        <end position="27"/>
    </location>
</feature>
<proteinExistence type="predicted"/>
<reference evidence="2" key="1">
    <citation type="submission" date="2018-02" db="EMBL/GenBank/DDBJ databases">
        <title>Rhizophora mucronata_Transcriptome.</title>
        <authorList>
            <person name="Meera S.P."/>
            <person name="Sreeshan A."/>
            <person name="Augustine A."/>
        </authorList>
    </citation>
    <scope>NUCLEOTIDE SEQUENCE</scope>
    <source>
        <tissue evidence="2">Leaf</tissue>
    </source>
</reference>
<accession>A0A2P2PM80</accession>
<organism evidence="2">
    <name type="scientific">Rhizophora mucronata</name>
    <name type="common">Asiatic mangrove</name>
    <dbReference type="NCBI Taxonomy" id="61149"/>
    <lineage>
        <taxon>Eukaryota</taxon>
        <taxon>Viridiplantae</taxon>
        <taxon>Streptophyta</taxon>
        <taxon>Embryophyta</taxon>
        <taxon>Tracheophyta</taxon>
        <taxon>Spermatophyta</taxon>
        <taxon>Magnoliopsida</taxon>
        <taxon>eudicotyledons</taxon>
        <taxon>Gunneridae</taxon>
        <taxon>Pentapetalae</taxon>
        <taxon>rosids</taxon>
        <taxon>fabids</taxon>
        <taxon>Malpighiales</taxon>
        <taxon>Rhizophoraceae</taxon>
        <taxon>Rhizophora</taxon>
    </lineage>
</organism>
<keyword evidence="1" id="KW-0812">Transmembrane</keyword>
<dbReference type="AlphaFoldDB" id="A0A2P2PM80"/>
<name>A0A2P2PM80_RHIMU</name>